<dbReference type="PANTHER" id="PTHR14741">
    <property type="entry name" value="S-ADENOSYLMETHIONINE-DEPENDENT METHYLTRANSFERASE RELATED"/>
    <property type="match status" value="1"/>
</dbReference>
<dbReference type="InterPro" id="IPR019012">
    <property type="entry name" value="RNA_cap_Gua-N2-MeTrfase"/>
</dbReference>
<gene>
    <name evidence="1" type="ORF">Thimo_3649</name>
</gene>
<dbReference type="PANTHER" id="PTHR14741:SF32">
    <property type="entry name" value="TRIMETHYLGUANOSINE SYNTHASE"/>
    <property type="match status" value="1"/>
</dbReference>
<dbReference type="KEGG" id="tmb:Thimo_3649"/>
<dbReference type="EMBL" id="CP003051">
    <property type="protein sequence ID" value="AGA92305.1"/>
    <property type="molecule type" value="Genomic_DNA"/>
</dbReference>
<dbReference type="HOGENOM" id="CLU_1331425_0_0_6"/>
<sequence length="206" mass="22783">MRTDPNSDDISDKFGDGYTADARTYRMGIDRRFSQRIAGRFRRRRVLETCTGGGFTTIALAREAAHVVTIEIAPAHQDQARRNIDKAGLSDRVTLVRGDALSDATLAACAPFDSAFLDPDWAVMGPDHVYRFRDSNTQPPADALLEKILALTPNLALVLPPAIDLEELTGLPAHERQSLYFGETRELYCLYFGELARSPGETVLRG</sequence>
<dbReference type="InterPro" id="IPR029063">
    <property type="entry name" value="SAM-dependent_MTases_sf"/>
</dbReference>
<dbReference type="Pfam" id="PF09445">
    <property type="entry name" value="Methyltransf_15"/>
    <property type="match status" value="1"/>
</dbReference>
<evidence type="ECO:0000313" key="1">
    <source>
        <dbReference type="EMBL" id="AGA92305.1"/>
    </source>
</evidence>
<dbReference type="CDD" id="cd02440">
    <property type="entry name" value="AdoMet_MTases"/>
    <property type="match status" value="1"/>
</dbReference>
<dbReference type="RefSeq" id="WP_015282430.1">
    <property type="nucleotide sequence ID" value="NC_019940.1"/>
</dbReference>
<keyword evidence="2" id="KW-1185">Reference proteome</keyword>
<dbReference type="AlphaFoldDB" id="L0H3Q2"/>
<dbReference type="SUPFAM" id="SSF53335">
    <property type="entry name" value="S-adenosyl-L-methionine-dependent methyltransferases"/>
    <property type="match status" value="1"/>
</dbReference>
<organism evidence="1 2">
    <name type="scientific">Thioflavicoccus mobilis 8321</name>
    <dbReference type="NCBI Taxonomy" id="765912"/>
    <lineage>
        <taxon>Bacteria</taxon>
        <taxon>Pseudomonadati</taxon>
        <taxon>Pseudomonadota</taxon>
        <taxon>Gammaproteobacteria</taxon>
        <taxon>Chromatiales</taxon>
        <taxon>Chromatiaceae</taxon>
        <taxon>Thioflavicoccus</taxon>
    </lineage>
</organism>
<dbReference type="OrthoDB" id="9799672at2"/>
<keyword evidence="1" id="KW-0489">Methyltransferase</keyword>
<dbReference type="Gene3D" id="3.40.50.150">
    <property type="entry name" value="Vaccinia Virus protein VP39"/>
    <property type="match status" value="1"/>
</dbReference>
<dbReference type="STRING" id="765912.Thimo_3649"/>
<dbReference type="GO" id="GO:0008168">
    <property type="term" value="F:methyltransferase activity"/>
    <property type="evidence" value="ECO:0007669"/>
    <property type="project" value="UniProtKB-KW"/>
</dbReference>
<evidence type="ECO:0000313" key="2">
    <source>
        <dbReference type="Proteomes" id="UP000010816"/>
    </source>
</evidence>
<dbReference type="eggNOG" id="COG2519">
    <property type="taxonomic scope" value="Bacteria"/>
</dbReference>
<protein>
    <submittedName>
        <fullName evidence="1">RNA cap guanine-N2 methyltransferase</fullName>
    </submittedName>
</protein>
<reference evidence="1 2" key="1">
    <citation type="submission" date="2011-09" db="EMBL/GenBank/DDBJ databases">
        <title>Complete sequence of chromosome of Thioflavicoccus mobilis 8321.</title>
        <authorList>
            <consortium name="US DOE Joint Genome Institute"/>
            <person name="Lucas S."/>
            <person name="Han J."/>
            <person name="Lapidus A."/>
            <person name="Cheng J.-F."/>
            <person name="Goodwin L."/>
            <person name="Pitluck S."/>
            <person name="Peters L."/>
            <person name="Ovchinnikova G."/>
            <person name="Lu M."/>
            <person name="Detter J.C."/>
            <person name="Han C."/>
            <person name="Tapia R."/>
            <person name="Land M."/>
            <person name="Hauser L."/>
            <person name="Kyrpides N."/>
            <person name="Ivanova N."/>
            <person name="Pagani I."/>
            <person name="Vogl K."/>
            <person name="Liu Z."/>
            <person name="Imhoff J."/>
            <person name="Thiel V."/>
            <person name="Frigaard N.-U."/>
            <person name="Bryant D."/>
            <person name="Woyke T."/>
        </authorList>
    </citation>
    <scope>NUCLEOTIDE SEQUENCE [LARGE SCALE GENOMIC DNA]</scope>
    <source>
        <strain evidence="1 2">8321</strain>
    </source>
</reference>
<dbReference type="GO" id="GO:0036261">
    <property type="term" value="P:7-methylguanosine cap hypermethylation"/>
    <property type="evidence" value="ECO:0007669"/>
    <property type="project" value="InterPro"/>
</dbReference>
<accession>L0H3Q2</accession>
<keyword evidence="1" id="KW-0808">Transferase</keyword>
<proteinExistence type="predicted"/>
<dbReference type="Proteomes" id="UP000010816">
    <property type="component" value="Chromosome"/>
</dbReference>
<name>L0H3Q2_9GAMM</name>